<sequence length="712" mass="76280">MSVQTDYLERTYAGVLGKIIGVYLGRPVEGWPYQDIIDRFGQVRHYVNAELGIPVVTADDDISGSLAFSRAVVDHAGHGQLTPQQVGETWLNYIVEDKTILWWGGRGRSTEHTAFLNLQEGLSAPQSGSFATNGSTLPVQVGAQIFIDPFAMMSPGNPDRAVALTRAAAQVSHDGVAVEAATFIAALESGAYLERDLDKLIAKARTYITDQTLQQIITDVQAWCVEHDDWRVVRDLIEDNYGYSVFAGPCPVTTNCAAVVAALLCGKDSFHGAVSIAASAGWDTDSNAGVVGAINGIRLGLAAISRDAELRTPVADQLLVVTADGGECVSDAVREVRGIDQARRVLDGEVQAERQPRFGFELPGSVQGFQECTRVSSPYATLEVANVSEHGSEQGTTGLRLACKGLSDGVIAAASTPVFIPKPGPGDNFSTLGSPTLYSGQTVRVRARVEQNNGQASPALQPYILVESEAGFEEVYGTATLLGVHGQELQWLVPNVGNNPIIKFGLAVVGRGRFDGAVVVEQVDWSGAPKYLSQAGILMESIWDLTPSPLRAWVSSAKNFEADFRVAYSVSHPRGTGVVTTGTRDWDNYTFSSTLIFNPHENGGVVVRARGHNRYYAAIFTSWNTVELIRRNHGETQVLGLARFEYAEDQPVQVSLSAIGRDLHVRINGDLVLEAHDSSGQAHLSGGAGFMVTGGTMLADGFTVTTAEQVTA</sequence>
<dbReference type="SUPFAM" id="SSF101478">
    <property type="entry name" value="ADP-ribosylglycohydrolase"/>
    <property type="match status" value="1"/>
</dbReference>
<dbReference type="EC" id="3.2.2.-" evidence="4"/>
<dbReference type="GO" id="GO:0016798">
    <property type="term" value="F:hydrolase activity, acting on glycosyl bonds"/>
    <property type="evidence" value="ECO:0007669"/>
    <property type="project" value="UniProtKB-KW"/>
</dbReference>
<dbReference type="PANTHER" id="PTHR16222">
    <property type="entry name" value="ADP-RIBOSYLGLYCOHYDROLASE"/>
    <property type="match status" value="1"/>
</dbReference>
<dbReference type="PANTHER" id="PTHR16222:SF24">
    <property type="entry name" value="ADP-RIBOSYLHYDROLASE ARH3"/>
    <property type="match status" value="1"/>
</dbReference>
<feature type="binding site" evidence="3">
    <location>
        <position position="286"/>
    </location>
    <ligand>
        <name>Mg(2+)</name>
        <dbReference type="ChEBI" id="CHEBI:18420"/>
        <label>1</label>
    </ligand>
</feature>
<dbReference type="InterPro" id="IPR036705">
    <property type="entry name" value="Ribosyl_crysJ1_sf"/>
</dbReference>
<feature type="binding site" evidence="3">
    <location>
        <position position="60"/>
    </location>
    <ligand>
        <name>Mg(2+)</name>
        <dbReference type="ChEBI" id="CHEBI:18420"/>
        <label>1</label>
    </ligand>
</feature>
<evidence type="ECO:0000256" key="2">
    <source>
        <dbReference type="ARBA" id="ARBA00022801"/>
    </source>
</evidence>
<feature type="binding site" evidence="3">
    <location>
        <position position="61"/>
    </location>
    <ligand>
        <name>Mg(2+)</name>
        <dbReference type="ChEBI" id="CHEBI:18420"/>
        <label>1</label>
    </ligand>
</feature>
<dbReference type="GO" id="GO:0046872">
    <property type="term" value="F:metal ion binding"/>
    <property type="evidence" value="ECO:0007669"/>
    <property type="project" value="UniProtKB-KW"/>
</dbReference>
<keyword evidence="2 4" id="KW-0378">Hydrolase</keyword>
<proteinExistence type="inferred from homology"/>
<dbReference type="EMBL" id="CP146203">
    <property type="protein sequence ID" value="XBH21375.1"/>
    <property type="molecule type" value="Genomic_DNA"/>
</dbReference>
<dbReference type="InterPro" id="IPR005502">
    <property type="entry name" value="Ribosyl_crysJ1"/>
</dbReference>
<evidence type="ECO:0000313" key="4">
    <source>
        <dbReference type="EMBL" id="XBH21375.1"/>
    </source>
</evidence>
<keyword evidence="3" id="KW-0460">Magnesium</keyword>
<dbReference type="AlphaFoldDB" id="A0AAU7DVT1"/>
<evidence type="ECO:0000256" key="1">
    <source>
        <dbReference type="ARBA" id="ARBA00010702"/>
    </source>
</evidence>
<dbReference type="Gene3D" id="1.10.4080.10">
    <property type="entry name" value="ADP-ribosylation/Crystallin J1"/>
    <property type="match status" value="1"/>
</dbReference>
<protein>
    <submittedName>
        <fullName evidence="4">ADP-ribosylglycohydrolase family protein</fullName>
        <ecNumber evidence="4">3.2.2.-</ecNumber>
    </submittedName>
</protein>
<feature type="binding site" evidence="3">
    <location>
        <position position="283"/>
    </location>
    <ligand>
        <name>Mg(2+)</name>
        <dbReference type="ChEBI" id="CHEBI:18420"/>
        <label>1</label>
    </ligand>
</feature>
<gene>
    <name evidence="4" type="ORF">V5R04_14355</name>
</gene>
<accession>A0AAU7DVT1</accession>
<evidence type="ECO:0000256" key="3">
    <source>
        <dbReference type="PIRSR" id="PIRSR605502-1"/>
    </source>
</evidence>
<organism evidence="4">
    <name type="scientific">Jonesiaceae bacterium BS-20</name>
    <dbReference type="NCBI Taxonomy" id="3120821"/>
    <lineage>
        <taxon>Bacteria</taxon>
        <taxon>Bacillati</taxon>
        <taxon>Actinomycetota</taxon>
        <taxon>Actinomycetes</taxon>
        <taxon>Micrococcales</taxon>
        <taxon>Jonesiaceae</taxon>
    </lineage>
</organism>
<feature type="binding site" evidence="3">
    <location>
        <position position="285"/>
    </location>
    <ligand>
        <name>Mg(2+)</name>
        <dbReference type="ChEBI" id="CHEBI:18420"/>
        <label>1</label>
    </ligand>
</feature>
<dbReference type="Gene3D" id="2.60.120.560">
    <property type="entry name" value="Exo-inulinase, domain 1"/>
    <property type="match status" value="1"/>
</dbReference>
<reference evidence="4" key="1">
    <citation type="submission" date="2024-02" db="EMBL/GenBank/DDBJ databases">
        <title>Tomenella chthoni gen. nov. sp. nov., a member of the family Jonesiaceae isolated from bat guano.</title>
        <authorList>
            <person name="Miller S.L."/>
            <person name="King J."/>
            <person name="Sankaranarayanan K."/>
            <person name="Lawson P.A."/>
        </authorList>
    </citation>
    <scope>NUCLEOTIDE SEQUENCE</scope>
    <source>
        <strain evidence="4">BS-20</strain>
    </source>
</reference>
<dbReference type="InterPro" id="IPR050792">
    <property type="entry name" value="ADP-ribosylglycohydrolase"/>
</dbReference>
<dbReference type="Pfam" id="PF03747">
    <property type="entry name" value="ADP_ribosyl_GH"/>
    <property type="match status" value="1"/>
</dbReference>
<keyword evidence="3" id="KW-0479">Metal-binding</keyword>
<keyword evidence="4" id="KW-0326">Glycosidase</keyword>
<comment type="cofactor">
    <cofactor evidence="3">
        <name>Mg(2+)</name>
        <dbReference type="ChEBI" id="CHEBI:18420"/>
    </cofactor>
    <text evidence="3">Binds 2 magnesium ions per subunit.</text>
</comment>
<name>A0AAU7DVT1_9MICO</name>
<comment type="similarity">
    <text evidence="1">Belongs to the ADP-ribosylglycohydrolase family.</text>
</comment>